<dbReference type="eggNOG" id="COG4585">
    <property type="taxonomic scope" value="Bacteria"/>
</dbReference>
<evidence type="ECO:0000313" key="11">
    <source>
        <dbReference type="EMBL" id="ADV66101.1"/>
    </source>
</evidence>
<dbReference type="InterPro" id="IPR003594">
    <property type="entry name" value="HATPase_dom"/>
</dbReference>
<keyword evidence="3" id="KW-0597">Phosphoprotein</keyword>
<proteinExistence type="predicted"/>
<evidence type="ECO:0000313" key="12">
    <source>
        <dbReference type="Proteomes" id="UP000008635"/>
    </source>
</evidence>
<dbReference type="SUPFAM" id="SSF55874">
    <property type="entry name" value="ATPase domain of HSP90 chaperone/DNA topoisomerase II/histidine kinase"/>
    <property type="match status" value="1"/>
</dbReference>
<dbReference type="PANTHER" id="PTHR24421">
    <property type="entry name" value="NITRATE/NITRITE SENSOR PROTEIN NARX-RELATED"/>
    <property type="match status" value="1"/>
</dbReference>
<evidence type="ECO:0000256" key="6">
    <source>
        <dbReference type="ARBA" id="ARBA00022777"/>
    </source>
</evidence>
<comment type="catalytic activity">
    <reaction evidence="1">
        <text>ATP + protein L-histidine = ADP + protein N-phospho-L-histidine.</text>
        <dbReference type="EC" id="2.7.13.3"/>
    </reaction>
</comment>
<feature type="transmembrane region" description="Helical" evidence="9">
    <location>
        <begin position="205"/>
        <end position="223"/>
    </location>
</feature>
<keyword evidence="9" id="KW-0812">Transmembrane</keyword>
<evidence type="ECO:0000256" key="3">
    <source>
        <dbReference type="ARBA" id="ARBA00022553"/>
    </source>
</evidence>
<keyword evidence="9" id="KW-0472">Membrane</keyword>
<dbReference type="GO" id="GO:0005524">
    <property type="term" value="F:ATP binding"/>
    <property type="evidence" value="ECO:0007669"/>
    <property type="project" value="UniProtKB-KW"/>
</dbReference>
<dbReference type="EMBL" id="CP002454">
    <property type="protein sequence ID" value="ADV66101.1"/>
    <property type="molecule type" value="Genomic_DNA"/>
</dbReference>
<dbReference type="SMART" id="SM00387">
    <property type="entry name" value="HATPase_c"/>
    <property type="match status" value="1"/>
</dbReference>
<dbReference type="Gene3D" id="1.20.5.1930">
    <property type="match status" value="1"/>
</dbReference>
<reference evidence="12" key="2">
    <citation type="submission" date="2011-01" db="EMBL/GenBank/DDBJ databases">
        <title>The complete genome of Deinococcus maricopensis DSM 21211.</title>
        <authorList>
            <consortium name="US DOE Joint Genome Institute (JGI-PGF)"/>
            <person name="Lucas S."/>
            <person name="Copeland A."/>
            <person name="Lapidus A."/>
            <person name="Goodwin L."/>
            <person name="Pitluck S."/>
            <person name="Kyrpides N."/>
            <person name="Mavromatis K."/>
            <person name="Pagani I."/>
            <person name="Ivanova N."/>
            <person name="Ovchinnikova G."/>
            <person name="Zeytun A."/>
            <person name="Detter J.C."/>
            <person name="Han C."/>
            <person name="Land M."/>
            <person name="Hauser L."/>
            <person name="Markowitz V."/>
            <person name="Cheng J.-F."/>
            <person name="Hugenholtz P."/>
            <person name="Woyke T."/>
            <person name="Wu D."/>
            <person name="Pukall R."/>
            <person name="Gehrich-Schroeter G."/>
            <person name="Brambilla E."/>
            <person name="Klenk H.-P."/>
            <person name="Eisen J.A."/>
        </authorList>
    </citation>
    <scope>NUCLEOTIDE SEQUENCE [LARGE SCALE GENOMIC DNA]</scope>
    <source>
        <strain evidence="12">DSM 21211 / LMG 22137 / NRRL B-23946 / LB-34</strain>
    </source>
</reference>
<dbReference type="InterPro" id="IPR050482">
    <property type="entry name" value="Sensor_HK_TwoCompSys"/>
</dbReference>
<keyword evidence="6 11" id="KW-0418">Kinase</keyword>
<dbReference type="GO" id="GO:0046983">
    <property type="term" value="F:protein dimerization activity"/>
    <property type="evidence" value="ECO:0007669"/>
    <property type="project" value="InterPro"/>
</dbReference>
<name>E8U4W2_DEIML</name>
<dbReference type="OrthoDB" id="9147043at2"/>
<dbReference type="GO" id="GO:0000155">
    <property type="term" value="F:phosphorelay sensor kinase activity"/>
    <property type="evidence" value="ECO:0007669"/>
    <property type="project" value="InterPro"/>
</dbReference>
<keyword evidence="8" id="KW-0902">Two-component regulatory system</keyword>
<dbReference type="InterPro" id="IPR036890">
    <property type="entry name" value="HATPase_C_sf"/>
</dbReference>
<keyword evidence="4" id="KW-0808">Transferase</keyword>
<dbReference type="Pfam" id="PF07730">
    <property type="entry name" value="HisKA_3"/>
    <property type="match status" value="1"/>
</dbReference>
<dbReference type="InterPro" id="IPR011712">
    <property type="entry name" value="Sig_transdc_His_kin_sub3_dim/P"/>
</dbReference>
<dbReference type="Gene3D" id="3.30.565.10">
    <property type="entry name" value="Histidine kinase-like ATPase, C-terminal domain"/>
    <property type="match status" value="1"/>
</dbReference>
<dbReference type="HOGENOM" id="CLU_591697_0_0_0"/>
<reference evidence="11 12" key="1">
    <citation type="journal article" date="2011" name="Stand. Genomic Sci.">
        <title>Complete genome sequence of Deinococcus maricopensis type strain (LB-34).</title>
        <authorList>
            <person name="Pukall R."/>
            <person name="Zeytun A."/>
            <person name="Lucas S."/>
            <person name="Lapidus A."/>
            <person name="Hammon N."/>
            <person name="Deshpande S."/>
            <person name="Nolan M."/>
            <person name="Cheng J.F."/>
            <person name="Pitluck S."/>
            <person name="Liolios K."/>
            <person name="Pagani I."/>
            <person name="Mikhailova N."/>
            <person name="Ivanova N."/>
            <person name="Mavromatis K."/>
            <person name="Pati A."/>
            <person name="Tapia R."/>
            <person name="Han C."/>
            <person name="Goodwin L."/>
            <person name="Chen A."/>
            <person name="Palaniappan K."/>
            <person name="Land M."/>
            <person name="Hauser L."/>
            <person name="Chang Y.J."/>
            <person name="Jeffries C.D."/>
            <person name="Brambilla E.M."/>
            <person name="Rohde M."/>
            <person name="Goker M."/>
            <person name="Detter J.C."/>
            <person name="Woyke T."/>
            <person name="Bristow J."/>
            <person name="Eisen J.A."/>
            <person name="Markowitz V."/>
            <person name="Hugenholtz P."/>
            <person name="Kyrpides N.C."/>
            <person name="Klenk H.P."/>
        </authorList>
    </citation>
    <scope>NUCLEOTIDE SEQUENCE [LARGE SCALE GENOMIC DNA]</scope>
    <source>
        <strain evidence="12">DSM 21211 / LMG 22137 / NRRL B-23946 / LB-34</strain>
    </source>
</reference>
<evidence type="ECO:0000256" key="9">
    <source>
        <dbReference type="SAM" id="Phobius"/>
    </source>
</evidence>
<accession>E8U4W2</accession>
<dbReference type="PANTHER" id="PTHR24421:SF10">
    <property type="entry name" value="NITRATE_NITRITE SENSOR PROTEIN NARQ"/>
    <property type="match status" value="1"/>
</dbReference>
<organism evidence="11 12">
    <name type="scientific">Deinococcus maricopensis (strain DSM 21211 / LMG 22137 / NRRL B-23946 / LB-34)</name>
    <dbReference type="NCBI Taxonomy" id="709986"/>
    <lineage>
        <taxon>Bacteria</taxon>
        <taxon>Thermotogati</taxon>
        <taxon>Deinococcota</taxon>
        <taxon>Deinococci</taxon>
        <taxon>Deinococcales</taxon>
        <taxon>Deinococcaceae</taxon>
        <taxon>Deinococcus</taxon>
    </lineage>
</organism>
<protein>
    <recommendedName>
        <fullName evidence="2">histidine kinase</fullName>
        <ecNumber evidence="2">2.7.13.3</ecNumber>
    </recommendedName>
</protein>
<dbReference type="KEGG" id="dmr:Deima_0441"/>
<keyword evidence="5" id="KW-0547">Nucleotide-binding</keyword>
<dbReference type="Proteomes" id="UP000008635">
    <property type="component" value="Chromosome"/>
</dbReference>
<dbReference type="AlphaFoldDB" id="E8U4W2"/>
<evidence type="ECO:0000256" key="5">
    <source>
        <dbReference type="ARBA" id="ARBA00022741"/>
    </source>
</evidence>
<evidence type="ECO:0000259" key="10">
    <source>
        <dbReference type="PROSITE" id="PS50109"/>
    </source>
</evidence>
<dbReference type="Pfam" id="PF02518">
    <property type="entry name" value="HATPase_c"/>
    <property type="match status" value="1"/>
</dbReference>
<sequence>MSTPALRRPATPARPAWWRTLRAGTLAQQYASASLLVLLASLLIVGWWVGVQIQEGVVHRTAAATSLYVENFIVTQVQELNHTERLYPRHIQGIEKLLASTPLGREIVGIKVWGPGGRVVYGEHAGQVFPVKDEQARAWRGEVVSHITVPDDEENEDMRAQYPRLIETYTPIRLEGSDRVLAVAEFYQNVQQLDREVRWAQARSWVVVTLVIIVTYLILSGLVRRGSLTIEGQRAELDAHVQHLETLLHQNHELHERVQRAASRTVAMNERFLRRVASDLHDGPAQELSHALLRLDTLLHAVPADQRPALERDVTAIERALASALTEMRTLARDLRLPDLDHLSVQDVVARAVRDHVRRTETPVDLNVDAPPTLTSVPVSVKMAAFRIVQESLTNAYKHAGGREQHVHVRNDDDCVVLEVSDGGNGLNWTGASTPQHLGLAGMRERAESLGGTFEVTCRGGSGTLIRARLPLAPEDPDA</sequence>
<dbReference type="RefSeq" id="WP_013555606.1">
    <property type="nucleotide sequence ID" value="NC_014958.1"/>
</dbReference>
<dbReference type="InterPro" id="IPR005467">
    <property type="entry name" value="His_kinase_dom"/>
</dbReference>
<feature type="domain" description="Histidine kinase" evidence="10">
    <location>
        <begin position="283"/>
        <end position="474"/>
    </location>
</feature>
<feature type="transmembrane region" description="Helical" evidence="9">
    <location>
        <begin position="30"/>
        <end position="50"/>
    </location>
</feature>
<dbReference type="EC" id="2.7.13.3" evidence="2"/>
<dbReference type="GO" id="GO:0016020">
    <property type="term" value="C:membrane"/>
    <property type="evidence" value="ECO:0007669"/>
    <property type="project" value="InterPro"/>
</dbReference>
<dbReference type="CDD" id="cd16917">
    <property type="entry name" value="HATPase_UhpB-NarQ-NarX-like"/>
    <property type="match status" value="1"/>
</dbReference>
<keyword evidence="12" id="KW-1185">Reference proteome</keyword>
<dbReference type="STRING" id="709986.Deima_0441"/>
<evidence type="ECO:0000256" key="2">
    <source>
        <dbReference type="ARBA" id="ARBA00012438"/>
    </source>
</evidence>
<keyword evidence="9" id="KW-1133">Transmembrane helix</keyword>
<evidence type="ECO:0000256" key="7">
    <source>
        <dbReference type="ARBA" id="ARBA00022840"/>
    </source>
</evidence>
<evidence type="ECO:0000256" key="1">
    <source>
        <dbReference type="ARBA" id="ARBA00000085"/>
    </source>
</evidence>
<evidence type="ECO:0000256" key="4">
    <source>
        <dbReference type="ARBA" id="ARBA00022679"/>
    </source>
</evidence>
<keyword evidence="7" id="KW-0067">ATP-binding</keyword>
<evidence type="ECO:0000256" key="8">
    <source>
        <dbReference type="ARBA" id="ARBA00023012"/>
    </source>
</evidence>
<dbReference type="PROSITE" id="PS50109">
    <property type="entry name" value="HIS_KIN"/>
    <property type="match status" value="1"/>
</dbReference>
<gene>
    <name evidence="11" type="ordered locus">Deima_0441</name>
</gene>